<dbReference type="EMBL" id="VUJU01004054">
    <property type="protein sequence ID" value="KAF0755684.1"/>
    <property type="molecule type" value="Genomic_DNA"/>
</dbReference>
<dbReference type="OrthoDB" id="6619389at2759"/>
<comment type="caution">
    <text evidence="1">The sequence shown here is derived from an EMBL/GenBank/DDBJ whole genome shotgun (WGS) entry which is preliminary data.</text>
</comment>
<protein>
    <submittedName>
        <fullName evidence="1">Uncharacterized protein</fullName>
    </submittedName>
</protein>
<feature type="non-terminal residue" evidence="1">
    <location>
        <position position="37"/>
    </location>
</feature>
<dbReference type="AlphaFoldDB" id="A0A6G0YH61"/>
<reference evidence="1 2" key="1">
    <citation type="submission" date="2019-08" db="EMBL/GenBank/DDBJ databases">
        <title>Whole genome of Aphis craccivora.</title>
        <authorList>
            <person name="Voronova N.V."/>
            <person name="Shulinski R.S."/>
            <person name="Bandarenka Y.V."/>
            <person name="Zhorov D.G."/>
            <person name="Warner D."/>
        </authorList>
    </citation>
    <scope>NUCLEOTIDE SEQUENCE [LARGE SCALE GENOMIC DNA]</scope>
    <source>
        <strain evidence="1">180601</strain>
        <tissue evidence="1">Whole Body</tissue>
    </source>
</reference>
<gene>
    <name evidence="1" type="ORF">FWK35_00034142</name>
</gene>
<accession>A0A6G0YH61</accession>
<proteinExistence type="predicted"/>
<keyword evidence="2" id="KW-1185">Reference proteome</keyword>
<organism evidence="1 2">
    <name type="scientific">Aphis craccivora</name>
    <name type="common">Cowpea aphid</name>
    <dbReference type="NCBI Taxonomy" id="307492"/>
    <lineage>
        <taxon>Eukaryota</taxon>
        <taxon>Metazoa</taxon>
        <taxon>Ecdysozoa</taxon>
        <taxon>Arthropoda</taxon>
        <taxon>Hexapoda</taxon>
        <taxon>Insecta</taxon>
        <taxon>Pterygota</taxon>
        <taxon>Neoptera</taxon>
        <taxon>Paraneoptera</taxon>
        <taxon>Hemiptera</taxon>
        <taxon>Sternorrhyncha</taxon>
        <taxon>Aphidomorpha</taxon>
        <taxon>Aphidoidea</taxon>
        <taxon>Aphididae</taxon>
        <taxon>Aphidini</taxon>
        <taxon>Aphis</taxon>
        <taxon>Aphis</taxon>
    </lineage>
</organism>
<evidence type="ECO:0000313" key="2">
    <source>
        <dbReference type="Proteomes" id="UP000478052"/>
    </source>
</evidence>
<sequence length="37" mass="4368">MDVVEESLKREGVNDWRNIIHDQEKWLDVVMAAKTLV</sequence>
<name>A0A6G0YH61_APHCR</name>
<evidence type="ECO:0000313" key="1">
    <source>
        <dbReference type="EMBL" id="KAF0755684.1"/>
    </source>
</evidence>
<dbReference type="Proteomes" id="UP000478052">
    <property type="component" value="Unassembled WGS sequence"/>
</dbReference>